<reference evidence="1 2" key="1">
    <citation type="submission" date="2016-10" db="EMBL/GenBank/DDBJ databases">
        <authorList>
            <person name="de Groot N.N."/>
        </authorList>
    </citation>
    <scope>NUCLEOTIDE SEQUENCE [LARGE SCALE GENOMIC DNA]</scope>
    <source>
        <strain evidence="1 2">DSM 22789</strain>
    </source>
</reference>
<dbReference type="Pfam" id="PF14054">
    <property type="entry name" value="DUF4249"/>
    <property type="match status" value="1"/>
</dbReference>
<evidence type="ECO:0000313" key="2">
    <source>
        <dbReference type="Proteomes" id="UP000198785"/>
    </source>
</evidence>
<keyword evidence="2" id="KW-1185">Reference proteome</keyword>
<accession>A0A1I6SYT3</accession>
<evidence type="ECO:0000313" key="1">
    <source>
        <dbReference type="EMBL" id="SFS82129.1"/>
    </source>
</evidence>
<dbReference type="AlphaFoldDB" id="A0A1I6SYT3"/>
<proteinExistence type="predicted"/>
<dbReference type="OrthoDB" id="637707at2"/>
<protein>
    <recommendedName>
        <fullName evidence="3">DUF4249 domain-containing protein</fullName>
    </recommendedName>
</protein>
<dbReference type="PROSITE" id="PS51257">
    <property type="entry name" value="PROKAR_LIPOPROTEIN"/>
    <property type="match status" value="1"/>
</dbReference>
<dbReference type="STRING" id="683125.SAMN05660206_105158"/>
<sequence>MRLVHYILLSLALLSVSCEELIDVDLNDANPRYVIEAQLTDISPIQHIRVSETVPFGATANSKPVEGATVLIMDSFAGYYTLRHIGNGIYEERNMKLVPGRTYRLYVEIGDQYFHAEQIMQPYVEIDSVGIVKERILNEDYYLPTFKFGDPQGAPNYYKYDMSVNGGDFKFALVFNDKFNDGLYVTHQVTDFDNEVKVGDVFTVRRHCINKSVYQYWNEFQSTNPGTAAPGNPTSNISNGALGYFSVSSSKEYEFHILDLDLIDHSFDSTITTP</sequence>
<dbReference type="RefSeq" id="WP_093365285.1">
    <property type="nucleotide sequence ID" value="NZ_FOZZ01000005.1"/>
</dbReference>
<dbReference type="EMBL" id="FOZZ01000005">
    <property type="protein sequence ID" value="SFS82129.1"/>
    <property type="molecule type" value="Genomic_DNA"/>
</dbReference>
<organism evidence="1 2">
    <name type="scientific">Sphingobacterium wenxiniae</name>
    <dbReference type="NCBI Taxonomy" id="683125"/>
    <lineage>
        <taxon>Bacteria</taxon>
        <taxon>Pseudomonadati</taxon>
        <taxon>Bacteroidota</taxon>
        <taxon>Sphingobacteriia</taxon>
        <taxon>Sphingobacteriales</taxon>
        <taxon>Sphingobacteriaceae</taxon>
        <taxon>Sphingobacterium</taxon>
    </lineage>
</organism>
<dbReference type="Proteomes" id="UP000198785">
    <property type="component" value="Unassembled WGS sequence"/>
</dbReference>
<name>A0A1I6SYT3_9SPHI</name>
<dbReference type="InterPro" id="IPR025345">
    <property type="entry name" value="DUF4249"/>
</dbReference>
<gene>
    <name evidence="1" type="ORF">SAMN05660206_105158</name>
</gene>
<evidence type="ECO:0008006" key="3">
    <source>
        <dbReference type="Google" id="ProtNLM"/>
    </source>
</evidence>